<evidence type="ECO:0000313" key="1">
    <source>
        <dbReference type="EMBL" id="KAK7841050.1"/>
    </source>
</evidence>
<name>A0AAW0KQN4_QUESU</name>
<protein>
    <submittedName>
        <fullName evidence="1">Uncharacterized protein</fullName>
    </submittedName>
</protein>
<gene>
    <name evidence="1" type="ORF">CFP56_015989</name>
</gene>
<proteinExistence type="predicted"/>
<dbReference type="Proteomes" id="UP000237347">
    <property type="component" value="Unassembled WGS sequence"/>
</dbReference>
<dbReference type="EMBL" id="PKMF04000249">
    <property type="protein sequence ID" value="KAK7841050.1"/>
    <property type="molecule type" value="Genomic_DNA"/>
</dbReference>
<accession>A0AAW0KQN4</accession>
<sequence length="62" mass="7200">MSFSAWKNKCGNREATHTGWSRVTATQSISIIRRPNAITTTLYLSFVTQMGTWFQERKMFQP</sequence>
<evidence type="ECO:0000313" key="2">
    <source>
        <dbReference type="Proteomes" id="UP000237347"/>
    </source>
</evidence>
<reference evidence="1 2" key="1">
    <citation type="journal article" date="2018" name="Sci. Data">
        <title>The draft genome sequence of cork oak.</title>
        <authorList>
            <person name="Ramos A.M."/>
            <person name="Usie A."/>
            <person name="Barbosa P."/>
            <person name="Barros P.M."/>
            <person name="Capote T."/>
            <person name="Chaves I."/>
            <person name="Simoes F."/>
            <person name="Abreu I."/>
            <person name="Carrasquinho I."/>
            <person name="Faro C."/>
            <person name="Guimaraes J.B."/>
            <person name="Mendonca D."/>
            <person name="Nobrega F."/>
            <person name="Rodrigues L."/>
            <person name="Saibo N.J.M."/>
            <person name="Varela M.C."/>
            <person name="Egas C."/>
            <person name="Matos J."/>
            <person name="Miguel C.M."/>
            <person name="Oliveira M.M."/>
            <person name="Ricardo C.P."/>
            <person name="Goncalves S."/>
        </authorList>
    </citation>
    <scope>NUCLEOTIDE SEQUENCE [LARGE SCALE GENOMIC DNA]</scope>
    <source>
        <strain evidence="2">cv. HL8</strain>
    </source>
</reference>
<organism evidence="1 2">
    <name type="scientific">Quercus suber</name>
    <name type="common">Cork oak</name>
    <dbReference type="NCBI Taxonomy" id="58331"/>
    <lineage>
        <taxon>Eukaryota</taxon>
        <taxon>Viridiplantae</taxon>
        <taxon>Streptophyta</taxon>
        <taxon>Embryophyta</taxon>
        <taxon>Tracheophyta</taxon>
        <taxon>Spermatophyta</taxon>
        <taxon>Magnoliopsida</taxon>
        <taxon>eudicotyledons</taxon>
        <taxon>Gunneridae</taxon>
        <taxon>Pentapetalae</taxon>
        <taxon>rosids</taxon>
        <taxon>fabids</taxon>
        <taxon>Fagales</taxon>
        <taxon>Fagaceae</taxon>
        <taxon>Quercus</taxon>
    </lineage>
</organism>
<dbReference type="AlphaFoldDB" id="A0AAW0KQN4"/>
<keyword evidence="2" id="KW-1185">Reference proteome</keyword>
<comment type="caution">
    <text evidence="1">The sequence shown here is derived from an EMBL/GenBank/DDBJ whole genome shotgun (WGS) entry which is preliminary data.</text>
</comment>